<keyword evidence="8" id="KW-1185">Reference proteome</keyword>
<dbReference type="PROSITE" id="PS50931">
    <property type="entry name" value="HTH_LYSR"/>
    <property type="match status" value="1"/>
</dbReference>
<dbReference type="AlphaFoldDB" id="A0A7K0D7F5"/>
<dbReference type="Gene3D" id="3.40.190.10">
    <property type="entry name" value="Periplasmic binding protein-like II"/>
    <property type="match status" value="2"/>
</dbReference>
<keyword evidence="5" id="KW-0804">Transcription</keyword>
<dbReference type="Pfam" id="PF03466">
    <property type="entry name" value="LysR_substrate"/>
    <property type="match status" value="1"/>
</dbReference>
<dbReference type="Pfam" id="PF00126">
    <property type="entry name" value="HTH_1"/>
    <property type="match status" value="1"/>
</dbReference>
<accession>A0A7K0D7F5</accession>
<evidence type="ECO:0000256" key="5">
    <source>
        <dbReference type="ARBA" id="ARBA00023163"/>
    </source>
</evidence>
<dbReference type="EMBL" id="WEGK01000010">
    <property type="protein sequence ID" value="MQY21638.1"/>
    <property type="molecule type" value="Genomic_DNA"/>
</dbReference>
<dbReference type="InterPro" id="IPR005119">
    <property type="entry name" value="LysR_subst-bd"/>
</dbReference>
<comment type="caution">
    <text evidence="7">The sequence shown here is derived from an EMBL/GenBank/DDBJ whole genome shotgun (WGS) entry which is preliminary data.</text>
</comment>
<evidence type="ECO:0000259" key="6">
    <source>
        <dbReference type="PROSITE" id="PS50931"/>
    </source>
</evidence>
<proteinExistence type="inferred from homology"/>
<keyword evidence="2" id="KW-0805">Transcription regulation</keyword>
<dbReference type="InterPro" id="IPR000847">
    <property type="entry name" value="LysR_HTH_N"/>
</dbReference>
<dbReference type="CDD" id="cd08414">
    <property type="entry name" value="PBP2_LTTR_aromatics_like"/>
    <property type="match status" value="1"/>
</dbReference>
<dbReference type="SUPFAM" id="SSF53850">
    <property type="entry name" value="Periplasmic binding protein-like II"/>
    <property type="match status" value="1"/>
</dbReference>
<dbReference type="SUPFAM" id="SSF46785">
    <property type="entry name" value="Winged helix' DNA-binding domain"/>
    <property type="match status" value="1"/>
</dbReference>
<dbReference type="InterPro" id="IPR036388">
    <property type="entry name" value="WH-like_DNA-bd_sf"/>
</dbReference>
<dbReference type="GO" id="GO:0003677">
    <property type="term" value="F:DNA binding"/>
    <property type="evidence" value="ECO:0007669"/>
    <property type="project" value="UniProtKB-KW"/>
</dbReference>
<sequence>MRSMDPRTLRYYLALVQERHFGRAAARAHIAQPALSQQIKQLEAQLGVQLFERSTRRVEITGAGERFAEHARRIVAAVDHATADMAAFAHGSVGRVSVGFVGTATYDVLPRLAHLARRELPDIELQLRGELLSPQLLDGLAAGQYDLALIRPQIGPEQDVSDGKRREDPTITLEPLRTEQLLAVLPTAHPLAASETIDLAALSDETFVTHLSDARSWMHHRVLEACARAGFRPRVLEVGETATLAVSVAAGLGVALAPEPVRSLGLDGVTYLPLQTSETVELLLAQRETGASAAVAAVADLVRRVCGEVVPRGRGPHPGHVGDSSRE</sequence>
<evidence type="ECO:0000313" key="8">
    <source>
        <dbReference type="Proteomes" id="UP000438448"/>
    </source>
</evidence>
<evidence type="ECO:0000313" key="7">
    <source>
        <dbReference type="EMBL" id="MQY21638.1"/>
    </source>
</evidence>
<dbReference type="GO" id="GO:0032993">
    <property type="term" value="C:protein-DNA complex"/>
    <property type="evidence" value="ECO:0007669"/>
    <property type="project" value="TreeGrafter"/>
</dbReference>
<gene>
    <name evidence="7" type="primary">benM_3</name>
    <name evidence="7" type="ORF">NRB20_47510</name>
</gene>
<dbReference type="PRINTS" id="PR00039">
    <property type="entry name" value="HTHLYSR"/>
</dbReference>
<evidence type="ECO:0000256" key="1">
    <source>
        <dbReference type="ARBA" id="ARBA00009437"/>
    </source>
</evidence>
<dbReference type="Proteomes" id="UP000438448">
    <property type="component" value="Unassembled WGS sequence"/>
</dbReference>
<protein>
    <submittedName>
        <fullName evidence="7">HTH-type transcriptional regulator BenM</fullName>
    </submittedName>
</protein>
<evidence type="ECO:0000256" key="4">
    <source>
        <dbReference type="ARBA" id="ARBA00023159"/>
    </source>
</evidence>
<evidence type="ECO:0000256" key="3">
    <source>
        <dbReference type="ARBA" id="ARBA00023125"/>
    </source>
</evidence>
<dbReference type="PANTHER" id="PTHR30346">
    <property type="entry name" value="TRANSCRIPTIONAL DUAL REGULATOR HCAR-RELATED"/>
    <property type="match status" value="1"/>
</dbReference>
<keyword evidence="4" id="KW-0010">Activator</keyword>
<dbReference type="InterPro" id="IPR036390">
    <property type="entry name" value="WH_DNA-bd_sf"/>
</dbReference>
<name>A0A7K0D7F5_9NOCA</name>
<keyword evidence="3" id="KW-0238">DNA-binding</keyword>
<feature type="domain" description="HTH lysR-type" evidence="6">
    <location>
        <begin position="4"/>
        <end position="61"/>
    </location>
</feature>
<reference evidence="7 8" key="1">
    <citation type="submission" date="2019-10" db="EMBL/GenBank/DDBJ databases">
        <title>Nocardia macrotermitis sp. nov. and Nocardia aurantia sp. nov., isolated from the gut of fungus growing-termite Macrotermes natalensis.</title>
        <authorList>
            <person name="Benndorf R."/>
            <person name="Schwitalla J."/>
            <person name="Martin K."/>
            <person name="De Beer W."/>
            <person name="Kaster A.-K."/>
            <person name="Vollmers J."/>
            <person name="Poulsen M."/>
            <person name="Beemelmanns C."/>
        </authorList>
    </citation>
    <scope>NUCLEOTIDE SEQUENCE [LARGE SCALE GENOMIC DNA]</scope>
    <source>
        <strain evidence="7 8">RB20</strain>
    </source>
</reference>
<comment type="similarity">
    <text evidence="1">Belongs to the LysR transcriptional regulatory family.</text>
</comment>
<organism evidence="7 8">
    <name type="scientific">Nocardia macrotermitis</name>
    <dbReference type="NCBI Taxonomy" id="2585198"/>
    <lineage>
        <taxon>Bacteria</taxon>
        <taxon>Bacillati</taxon>
        <taxon>Actinomycetota</taxon>
        <taxon>Actinomycetes</taxon>
        <taxon>Mycobacteriales</taxon>
        <taxon>Nocardiaceae</taxon>
        <taxon>Nocardia</taxon>
    </lineage>
</organism>
<dbReference type="FunFam" id="1.10.10.10:FF:000001">
    <property type="entry name" value="LysR family transcriptional regulator"/>
    <property type="match status" value="1"/>
</dbReference>
<evidence type="ECO:0000256" key="2">
    <source>
        <dbReference type="ARBA" id="ARBA00023015"/>
    </source>
</evidence>
<dbReference type="Gene3D" id="1.10.10.10">
    <property type="entry name" value="Winged helix-like DNA-binding domain superfamily/Winged helix DNA-binding domain"/>
    <property type="match status" value="1"/>
</dbReference>
<dbReference type="PANTHER" id="PTHR30346:SF28">
    <property type="entry name" value="HTH-TYPE TRANSCRIPTIONAL REGULATOR CYNR"/>
    <property type="match status" value="1"/>
</dbReference>
<dbReference type="GO" id="GO:0003700">
    <property type="term" value="F:DNA-binding transcription factor activity"/>
    <property type="evidence" value="ECO:0007669"/>
    <property type="project" value="InterPro"/>
</dbReference>